<feature type="region of interest" description="Disordered" evidence="1">
    <location>
        <begin position="61"/>
        <end position="88"/>
    </location>
</feature>
<feature type="non-terminal residue" evidence="2">
    <location>
        <position position="88"/>
    </location>
</feature>
<accession>A0A699XDN3</accession>
<feature type="compositionally biased region" description="Gly residues" evidence="1">
    <location>
        <begin position="1"/>
        <end position="12"/>
    </location>
</feature>
<feature type="non-terminal residue" evidence="2">
    <location>
        <position position="1"/>
    </location>
</feature>
<proteinExistence type="predicted"/>
<evidence type="ECO:0000313" key="2">
    <source>
        <dbReference type="EMBL" id="GFD57303.1"/>
    </source>
</evidence>
<feature type="region of interest" description="Disordered" evidence="1">
    <location>
        <begin position="1"/>
        <end position="37"/>
    </location>
</feature>
<comment type="caution">
    <text evidence="2">The sequence shown here is derived from an EMBL/GenBank/DDBJ whole genome shotgun (WGS) entry which is preliminary data.</text>
</comment>
<sequence length="88" mass="8360">GFGRLASGGAGGVARSRRRESALGGGAAGLLGPGPAHRLRPGLWPSLGRAGRVVGFAHGPVGGGRGAAAALPAPKPAGCPPRRPAPGS</sequence>
<reference evidence="2" key="1">
    <citation type="journal article" date="2019" name="Sci. Rep.">
        <title>Draft genome of Tanacetum cinerariifolium, the natural source of mosquito coil.</title>
        <authorList>
            <person name="Yamashiro T."/>
            <person name="Shiraishi A."/>
            <person name="Satake H."/>
            <person name="Nakayama K."/>
        </authorList>
    </citation>
    <scope>NUCLEOTIDE SEQUENCE</scope>
</reference>
<organism evidence="2">
    <name type="scientific">Tanacetum cinerariifolium</name>
    <name type="common">Dalmatian daisy</name>
    <name type="synonym">Chrysanthemum cinerariifolium</name>
    <dbReference type="NCBI Taxonomy" id="118510"/>
    <lineage>
        <taxon>Eukaryota</taxon>
        <taxon>Viridiplantae</taxon>
        <taxon>Streptophyta</taxon>
        <taxon>Embryophyta</taxon>
        <taxon>Tracheophyta</taxon>
        <taxon>Spermatophyta</taxon>
        <taxon>Magnoliopsida</taxon>
        <taxon>eudicotyledons</taxon>
        <taxon>Gunneridae</taxon>
        <taxon>Pentapetalae</taxon>
        <taxon>asterids</taxon>
        <taxon>campanulids</taxon>
        <taxon>Asterales</taxon>
        <taxon>Asteraceae</taxon>
        <taxon>Asteroideae</taxon>
        <taxon>Anthemideae</taxon>
        <taxon>Anthemidinae</taxon>
        <taxon>Tanacetum</taxon>
    </lineage>
</organism>
<name>A0A699XDN3_TANCI</name>
<feature type="compositionally biased region" description="Gly residues" evidence="1">
    <location>
        <begin position="23"/>
        <end position="32"/>
    </location>
</feature>
<dbReference type="EMBL" id="BKCJ011839540">
    <property type="protein sequence ID" value="GFD57303.1"/>
    <property type="molecule type" value="Genomic_DNA"/>
</dbReference>
<dbReference type="AlphaFoldDB" id="A0A699XDN3"/>
<gene>
    <name evidence="2" type="ORF">Tci_929272</name>
</gene>
<evidence type="ECO:0000256" key="1">
    <source>
        <dbReference type="SAM" id="MobiDB-lite"/>
    </source>
</evidence>
<protein>
    <submittedName>
        <fullName evidence="2">Uncharacterized protein</fullName>
    </submittedName>
</protein>
<feature type="compositionally biased region" description="Pro residues" evidence="1">
    <location>
        <begin position="73"/>
        <end position="88"/>
    </location>
</feature>